<dbReference type="RefSeq" id="WP_179281887.1">
    <property type="nucleotide sequence ID" value="NZ_FZOD01000003.1"/>
</dbReference>
<organism evidence="1 2">
    <name type="scientific">Streptosporangium subroseum</name>
    <dbReference type="NCBI Taxonomy" id="106412"/>
    <lineage>
        <taxon>Bacteria</taxon>
        <taxon>Bacillati</taxon>
        <taxon>Actinomycetota</taxon>
        <taxon>Actinomycetes</taxon>
        <taxon>Streptosporangiales</taxon>
        <taxon>Streptosporangiaceae</taxon>
        <taxon>Streptosporangium</taxon>
    </lineage>
</organism>
<name>A0A239BIJ5_9ACTN</name>
<protein>
    <submittedName>
        <fullName evidence="1">Uncharacterized protein</fullName>
    </submittedName>
</protein>
<proteinExistence type="predicted"/>
<evidence type="ECO:0000313" key="1">
    <source>
        <dbReference type="EMBL" id="SNS07977.1"/>
    </source>
</evidence>
<gene>
    <name evidence="1" type="ORF">SAMN05216276_1003263</name>
</gene>
<reference evidence="1 2" key="1">
    <citation type="submission" date="2017-06" db="EMBL/GenBank/DDBJ databases">
        <authorList>
            <person name="Kim H.J."/>
            <person name="Triplett B.A."/>
        </authorList>
    </citation>
    <scope>NUCLEOTIDE SEQUENCE [LARGE SCALE GENOMIC DNA]</scope>
    <source>
        <strain evidence="1 2">CGMCC 4.2132</strain>
    </source>
</reference>
<dbReference type="Proteomes" id="UP000198282">
    <property type="component" value="Unassembled WGS sequence"/>
</dbReference>
<accession>A0A239BIJ5</accession>
<evidence type="ECO:0000313" key="2">
    <source>
        <dbReference type="Proteomes" id="UP000198282"/>
    </source>
</evidence>
<keyword evidence="2" id="KW-1185">Reference proteome</keyword>
<sequence>MINRSRFQAVMEHEQEQFTARNPASRPAFGAAELSIRDAVKELVGR</sequence>
<dbReference type="EMBL" id="FZOD01000003">
    <property type="protein sequence ID" value="SNS07977.1"/>
    <property type="molecule type" value="Genomic_DNA"/>
</dbReference>
<dbReference type="AlphaFoldDB" id="A0A239BIJ5"/>